<organism evidence="1 2">
    <name type="scientific">Fumia xinanensis</name>
    <dbReference type="NCBI Taxonomy" id="2763659"/>
    <lineage>
        <taxon>Bacteria</taxon>
        <taxon>Bacillati</taxon>
        <taxon>Bacillota</taxon>
        <taxon>Clostridia</taxon>
        <taxon>Eubacteriales</taxon>
        <taxon>Oscillospiraceae</taxon>
        <taxon>Fumia</taxon>
    </lineage>
</organism>
<name>A0A926E5H8_9FIRM</name>
<reference evidence="1" key="1">
    <citation type="submission" date="2020-08" db="EMBL/GenBank/DDBJ databases">
        <title>Genome public.</title>
        <authorList>
            <person name="Liu C."/>
            <person name="Sun Q."/>
        </authorList>
    </citation>
    <scope>NUCLEOTIDE SEQUENCE</scope>
    <source>
        <strain evidence="1">NSJ-33</strain>
    </source>
</reference>
<evidence type="ECO:0000313" key="2">
    <source>
        <dbReference type="Proteomes" id="UP000610760"/>
    </source>
</evidence>
<sequence length="96" mass="10702">MKSLKVIDEFRVEAKEALFTKQQAVAITLRLLQAELAAAEDAQDRETLSKALQNITFSYLDATATPIDEMLDQVGVARFTSEQIITAIQNVIFDVK</sequence>
<protein>
    <submittedName>
        <fullName evidence="1">Uncharacterized protein</fullName>
    </submittedName>
</protein>
<accession>A0A926E5H8</accession>
<evidence type="ECO:0000313" key="1">
    <source>
        <dbReference type="EMBL" id="MBC8559586.1"/>
    </source>
</evidence>
<proteinExistence type="predicted"/>
<dbReference type="AlphaFoldDB" id="A0A926E5H8"/>
<keyword evidence="2" id="KW-1185">Reference proteome</keyword>
<dbReference type="RefSeq" id="WP_249294478.1">
    <property type="nucleotide sequence ID" value="NZ_JACRSV010000001.1"/>
</dbReference>
<dbReference type="Proteomes" id="UP000610760">
    <property type="component" value="Unassembled WGS sequence"/>
</dbReference>
<dbReference type="EMBL" id="JACRSV010000001">
    <property type="protein sequence ID" value="MBC8559586.1"/>
    <property type="molecule type" value="Genomic_DNA"/>
</dbReference>
<gene>
    <name evidence="1" type="ORF">H8710_05805</name>
</gene>
<comment type="caution">
    <text evidence="1">The sequence shown here is derived from an EMBL/GenBank/DDBJ whole genome shotgun (WGS) entry which is preliminary data.</text>
</comment>